<dbReference type="InterPro" id="IPR040009">
    <property type="entry name" value="Mtf2/C5D6.12-like"/>
</dbReference>
<evidence type="ECO:0000313" key="3">
    <source>
        <dbReference type="Proteomes" id="UP000186594"/>
    </source>
</evidence>
<evidence type="ECO:0000259" key="1">
    <source>
        <dbReference type="Pfam" id="PF19189"/>
    </source>
</evidence>
<dbReference type="OrthoDB" id="2444174at2759"/>
<dbReference type="GO" id="GO:0005739">
    <property type="term" value="C:mitochondrion"/>
    <property type="evidence" value="ECO:0007669"/>
    <property type="project" value="InterPro"/>
</dbReference>
<dbReference type="InterPro" id="IPR043837">
    <property type="entry name" value="Mtf2-like_C"/>
</dbReference>
<feature type="domain" description="Mtf2-like C-terminal" evidence="1">
    <location>
        <begin position="188"/>
        <end position="353"/>
    </location>
</feature>
<dbReference type="OMA" id="ERQCAAN"/>
<dbReference type="Proteomes" id="UP000186594">
    <property type="component" value="Unassembled WGS sequence"/>
</dbReference>
<keyword evidence="3" id="KW-1185">Reference proteome</keyword>
<comment type="caution">
    <text evidence="2">The sequence shown here is derived from an EMBL/GenBank/DDBJ whole genome shotgun (WGS) entry which is preliminary data.</text>
</comment>
<name>A0A1U7LLC2_NEOID</name>
<protein>
    <recommendedName>
        <fullName evidence="1">Mtf2-like C-terminal domain-containing protein</fullName>
    </recommendedName>
</protein>
<evidence type="ECO:0000313" key="2">
    <source>
        <dbReference type="EMBL" id="OLL23342.1"/>
    </source>
</evidence>
<sequence>MIAATCRPRARLLIVCGHRHSLWPRFDVGLQIRKQGSWARQDTKYENEEDWDYLFSSGTSSSAGREEPPEELLRVMDDNTLYSESFGQMLKPPRSEAPPKGTMTQGEQQVFGRIFESILADRTQKDAQTATPPLFYTPAAGGNSLMSQVSEYPEALRTAAMRTFNALQAEMPSTAEEAELFKGRDKLVSHTLHALKHARSDAEVLEVFMQNVYGPSKRELQGHTKIRRTAFVTAFPGMLGAIMRTMRVAYVDPAASITMFERIKGAGIEAYVAGCSVEVYNEALRARWEGWRDVQGLGELVDEMQTNSVFGNGETAAILREVRIAVDTMKGAVWAAEDFDTLDQLDTYRRRILNREERQCAANVREERQYGKG</sequence>
<dbReference type="AlphaFoldDB" id="A0A1U7LLC2"/>
<gene>
    <name evidence="2" type="ORF">NEOLI_005276</name>
</gene>
<dbReference type="STRING" id="1198029.A0A1U7LLC2"/>
<proteinExistence type="predicted"/>
<accession>A0A1U7LLC2</accession>
<dbReference type="PANTHER" id="PTHR39468:SF1">
    <property type="entry name" value="MTF2-LIKE C-TERMINAL DOMAIN-CONTAINING PROTEIN"/>
    <property type="match status" value="1"/>
</dbReference>
<dbReference type="EMBL" id="LXFE01001812">
    <property type="protein sequence ID" value="OLL23342.1"/>
    <property type="molecule type" value="Genomic_DNA"/>
</dbReference>
<dbReference type="PANTHER" id="PTHR39468">
    <property type="entry name" value="CHROMOSOME 7, WHOLE GENOME SHOTGUN SEQUENCE"/>
    <property type="match status" value="1"/>
</dbReference>
<organism evidence="2 3">
    <name type="scientific">Neolecta irregularis (strain DAH-3)</name>
    <dbReference type="NCBI Taxonomy" id="1198029"/>
    <lineage>
        <taxon>Eukaryota</taxon>
        <taxon>Fungi</taxon>
        <taxon>Dikarya</taxon>
        <taxon>Ascomycota</taxon>
        <taxon>Taphrinomycotina</taxon>
        <taxon>Neolectales</taxon>
        <taxon>Neolectaceae</taxon>
        <taxon>Neolecta</taxon>
    </lineage>
</organism>
<reference evidence="2 3" key="1">
    <citation type="submission" date="2016-04" db="EMBL/GenBank/DDBJ databases">
        <title>Evolutionary innovation and constraint leading to complex multicellularity in the Ascomycota.</title>
        <authorList>
            <person name="Cisse O."/>
            <person name="Nguyen A."/>
            <person name="Hewitt D.A."/>
            <person name="Jedd G."/>
            <person name="Stajich J.E."/>
        </authorList>
    </citation>
    <scope>NUCLEOTIDE SEQUENCE [LARGE SCALE GENOMIC DNA]</scope>
    <source>
        <strain evidence="2 3">DAH-3</strain>
    </source>
</reference>
<dbReference type="Pfam" id="PF19189">
    <property type="entry name" value="Mtf2"/>
    <property type="match status" value="1"/>
</dbReference>